<keyword evidence="2" id="KW-1185">Reference proteome</keyword>
<organism evidence="1 2">
    <name type="scientific">Brevundimonas nasdae</name>
    <dbReference type="NCBI Taxonomy" id="172043"/>
    <lineage>
        <taxon>Bacteria</taxon>
        <taxon>Pseudomonadati</taxon>
        <taxon>Pseudomonadota</taxon>
        <taxon>Alphaproteobacteria</taxon>
        <taxon>Caulobacterales</taxon>
        <taxon>Caulobacteraceae</taxon>
        <taxon>Brevundimonas</taxon>
    </lineage>
</organism>
<protein>
    <submittedName>
        <fullName evidence="1">Uncharacterized protein</fullName>
    </submittedName>
</protein>
<gene>
    <name evidence="1" type="ORF">PZA08_14600</name>
</gene>
<evidence type="ECO:0000313" key="1">
    <source>
        <dbReference type="EMBL" id="WOB78512.1"/>
    </source>
</evidence>
<sequence length="106" mass="11946">MMDAFPKLIADALHAEWGSTLSSRKIVSRITNANERAVKNWFEARNGPSGENLVELMKHSDAVFDTMLVASERRGRLQAIKLEAMERPLRELLGLIEAGRRGVDFH</sequence>
<proteinExistence type="predicted"/>
<dbReference type="Proteomes" id="UP001302493">
    <property type="component" value="Chromosome"/>
</dbReference>
<accession>A0ACD4VKR1</accession>
<name>A0ACD4VKR1_9CAUL</name>
<reference evidence="1" key="1">
    <citation type="submission" date="2023-03" db="EMBL/GenBank/DDBJ databases">
        <title>Genome sequence of Brevundimonas nasdae SJTX8.</title>
        <authorList>
            <person name="Liang R."/>
        </authorList>
    </citation>
    <scope>NUCLEOTIDE SEQUENCE</scope>
    <source>
        <strain evidence="1">X8</strain>
    </source>
</reference>
<dbReference type="EMBL" id="CP119180">
    <property type="protein sequence ID" value="WOB78512.1"/>
    <property type="molecule type" value="Genomic_DNA"/>
</dbReference>
<evidence type="ECO:0000313" key="2">
    <source>
        <dbReference type="Proteomes" id="UP001302493"/>
    </source>
</evidence>